<accession>A0A0C1MMY0</accession>
<feature type="signal peptide" evidence="1">
    <location>
        <begin position="1"/>
        <end position="21"/>
    </location>
</feature>
<protein>
    <submittedName>
        <fullName evidence="2">Uncharacterized protein</fullName>
    </submittedName>
</protein>
<dbReference type="EMBL" id="JWIC01000007">
    <property type="protein sequence ID" value="KID55863.1"/>
    <property type="molecule type" value="Genomic_DNA"/>
</dbReference>
<evidence type="ECO:0000313" key="2">
    <source>
        <dbReference type="EMBL" id="KID55863.1"/>
    </source>
</evidence>
<name>A0A0C1MMY0_9GAMM</name>
<keyword evidence="1" id="KW-0732">Signal</keyword>
<gene>
    <name evidence="2" type="ORF">JF50_16075</name>
</gene>
<comment type="caution">
    <text evidence="2">The sequence shown here is derived from an EMBL/GenBank/DDBJ whole genome shotgun (WGS) entry which is preliminary data.</text>
</comment>
<feature type="chain" id="PRO_5002136062" evidence="1">
    <location>
        <begin position="22"/>
        <end position="141"/>
    </location>
</feature>
<dbReference type="OrthoDB" id="6304961at2"/>
<evidence type="ECO:0000313" key="3">
    <source>
        <dbReference type="Proteomes" id="UP000031327"/>
    </source>
</evidence>
<dbReference type="AlphaFoldDB" id="A0A0C1MMY0"/>
<sequence>MKTLFLASTLLASIISVNGSATEVKKSADDGLLKYSYNFVYLKCESASCNGAITRWYKMSVFYKFIADVPPHSEVRIYWNENVPVGRSAGKRVAYTKGAACSDGSNMTAKWFLDSAFKPVTAIATDCDGLEHTYSVHQFNF</sequence>
<dbReference type="RefSeq" id="WP_039610435.1">
    <property type="nucleotide sequence ID" value="NZ_JWIC01000007.1"/>
</dbReference>
<dbReference type="Proteomes" id="UP000031327">
    <property type="component" value="Unassembled WGS sequence"/>
</dbReference>
<reference evidence="2 3" key="1">
    <citation type="submission" date="2014-12" db="EMBL/GenBank/DDBJ databases">
        <title>Draft Genome Sequence of Pseudoalteromonas luteoviolacea HI1.</title>
        <authorList>
            <person name="Asahina A.Y."/>
            <person name="Hadfield M.G."/>
        </authorList>
    </citation>
    <scope>NUCLEOTIDE SEQUENCE [LARGE SCALE GENOMIC DNA]</scope>
    <source>
        <strain evidence="2 3">HI1</strain>
    </source>
</reference>
<evidence type="ECO:0000256" key="1">
    <source>
        <dbReference type="SAM" id="SignalP"/>
    </source>
</evidence>
<organism evidence="2 3">
    <name type="scientific">Pseudoalteromonas luteoviolacea</name>
    <dbReference type="NCBI Taxonomy" id="43657"/>
    <lineage>
        <taxon>Bacteria</taxon>
        <taxon>Pseudomonadati</taxon>
        <taxon>Pseudomonadota</taxon>
        <taxon>Gammaproteobacteria</taxon>
        <taxon>Alteromonadales</taxon>
        <taxon>Pseudoalteromonadaceae</taxon>
        <taxon>Pseudoalteromonas</taxon>
    </lineage>
</organism>
<proteinExistence type="predicted"/>